<reference evidence="3 18" key="7">
    <citation type="submission" date="2019-10" db="EMBL/GenBank/DDBJ databases">
        <title>Evolutionary dynamics of vancomycin-resistant Enterococcus faecium during gastrointestinal tract colonization and bloodstream infection in immunocompromised pediatric patients.</title>
        <authorList>
            <person name="Chilambi G.S."/>
            <person name="Nordstrom H.R."/>
            <person name="Evans D.R."/>
            <person name="Ferrolino J."/>
            <person name="Hayden R.T."/>
            <person name="Maron G.M."/>
            <person name="Vo A.N."/>
            <person name="Gilmore M.S."/>
            <person name="Wolf J."/>
            <person name="Rosch J.W."/>
            <person name="Van Tyne D."/>
        </authorList>
    </citation>
    <scope>NUCLEOTIDE SEQUENCE [LARGE SCALE GENOMIC DNA]</scope>
    <source>
        <strain evidence="3 18">VRECG27</strain>
    </source>
</reference>
<protein>
    <submittedName>
        <fullName evidence="5">Two-component system regulatory protein YycI</fullName>
    </submittedName>
    <submittedName>
        <fullName evidence="7">YycH like protein</fullName>
    </submittedName>
    <submittedName>
        <fullName evidence="11">YycH protein</fullName>
    </submittedName>
</protein>
<evidence type="ECO:0000313" key="11">
    <source>
        <dbReference type="EMBL" id="SAZ32433.1"/>
    </source>
</evidence>
<organism evidence="8 15">
    <name type="scientific">Enterococcus faecium</name>
    <name type="common">Streptococcus faecium</name>
    <dbReference type="NCBI Taxonomy" id="1352"/>
    <lineage>
        <taxon>Bacteria</taxon>
        <taxon>Bacillati</taxon>
        <taxon>Bacillota</taxon>
        <taxon>Bacilli</taxon>
        <taxon>Lactobacillales</taxon>
        <taxon>Enterococcaceae</taxon>
        <taxon>Enterococcus</taxon>
    </lineage>
</organism>
<dbReference type="Proteomes" id="UP000224303">
    <property type="component" value="Unassembled WGS sequence"/>
</dbReference>
<dbReference type="STRING" id="1352.AL014_14660"/>
<dbReference type="InterPro" id="IPR018604">
    <property type="entry name" value="YycI-like"/>
</dbReference>
<evidence type="ECO:0000313" key="10">
    <source>
        <dbReference type="EMBL" id="RXU85120.1"/>
    </source>
</evidence>
<dbReference type="EMBL" id="FKLM01000063">
    <property type="protein sequence ID" value="SAZ32433.1"/>
    <property type="molecule type" value="Genomic_DNA"/>
</dbReference>
<evidence type="ECO:0000313" key="14">
    <source>
        <dbReference type="Proteomes" id="UP000194737"/>
    </source>
</evidence>
<dbReference type="GO" id="GO:0016020">
    <property type="term" value="C:membrane"/>
    <property type="evidence" value="ECO:0007669"/>
    <property type="project" value="InterPro"/>
</dbReference>
<feature type="transmembrane region" description="Helical" evidence="1">
    <location>
        <begin position="7"/>
        <end position="25"/>
    </location>
</feature>
<dbReference type="Proteomes" id="UP000469871">
    <property type="component" value="Unassembled WGS sequence"/>
</dbReference>
<dbReference type="EMBL" id="PJVH01000050">
    <property type="protein sequence ID" value="RXU85120.1"/>
    <property type="molecule type" value="Genomic_DNA"/>
</dbReference>
<evidence type="ECO:0000313" key="8">
    <source>
        <dbReference type="EMBL" id="PHL21721.1"/>
    </source>
</evidence>
<dbReference type="EMBL" id="LRHK01000001">
    <property type="protein sequence ID" value="KWX17232.1"/>
    <property type="molecule type" value="Genomic_DNA"/>
</dbReference>
<evidence type="ECO:0000313" key="16">
    <source>
        <dbReference type="Proteomes" id="UP000249070"/>
    </source>
</evidence>
<reference evidence="5" key="8">
    <citation type="journal article" date="2022" name="J. Anim. Sci.">
        <title>Whole genome sequence analyses-based assessment of virulence potential and antimicrobial susceptibilities and resistance of Enterococcus faecium strains isolated from commercial swine and cattle probiotic products.</title>
        <authorList>
            <person name="Shridhar P.B."/>
            <person name="Amachawadi R.G."/>
            <person name="Tokach M."/>
            <person name="Patel I."/>
            <person name="Gangiredla J."/>
            <person name="Mammel M."/>
            <person name="Nagaraja T.G."/>
        </authorList>
    </citation>
    <scope>NUCLEOTIDE SEQUENCE</scope>
    <source>
        <strain evidence="5">EF215</strain>
    </source>
</reference>
<evidence type="ECO:0000313" key="13">
    <source>
        <dbReference type="Proteomes" id="UP000183509"/>
    </source>
</evidence>
<dbReference type="Proteomes" id="UP001139644">
    <property type="component" value="Unassembled WGS sequence"/>
</dbReference>
<evidence type="ECO:0000259" key="2">
    <source>
        <dbReference type="Pfam" id="PF09648"/>
    </source>
</evidence>
<evidence type="ECO:0000313" key="9">
    <source>
        <dbReference type="EMBL" id="PZM55114.1"/>
    </source>
</evidence>
<reference evidence="6" key="9">
    <citation type="submission" date="2023-03" db="EMBL/GenBank/DDBJ databases">
        <authorList>
            <person name="Shen W."/>
            <person name="Cai J."/>
        </authorList>
    </citation>
    <scope>NUCLEOTIDE SEQUENCE</scope>
    <source>
        <strain evidence="6">B1010-2</strain>
    </source>
</reference>
<keyword evidence="1" id="KW-0812">Transmembrane</keyword>
<dbReference type="EMBL" id="JAIFOC010000017">
    <property type="protein sequence ID" value="MBX4221695.1"/>
    <property type="molecule type" value="Genomic_DNA"/>
</dbReference>
<dbReference type="GeneID" id="66455161"/>
<name>A0A132Z3B6_ENTFC</name>
<evidence type="ECO:0000256" key="1">
    <source>
        <dbReference type="SAM" id="Phobius"/>
    </source>
</evidence>
<dbReference type="RefSeq" id="WP_002288853.1">
    <property type="nucleotide sequence ID" value="NZ_AP019394.1"/>
</dbReference>
<evidence type="ECO:0000313" key="15">
    <source>
        <dbReference type="Proteomes" id="UP000224303"/>
    </source>
</evidence>
<evidence type="ECO:0000313" key="17">
    <source>
        <dbReference type="Proteomes" id="UP000289562"/>
    </source>
</evidence>
<dbReference type="Proteomes" id="UP001260956">
    <property type="component" value="Unassembled WGS sequence"/>
</dbReference>
<keyword evidence="1" id="KW-1133">Transmembrane helix</keyword>
<sequence length="289" mass="32959">MDFKKIEWIFFVAFLGLNVFLFSSYHDAVYQENNVIRSNQTESIQQRLASDDITYTGKISSENKQGYYLSAEQTNLSTSLANYRKAGKSGLLASGVFLDGDVLTKSLSSSDAEKNVIDPDKISSSLEDFLSNKDNILFGNDYVYTKNFSHLEEEPLEIQASQEYEGIPFNDDTAKIVLSLEKNDNDYSITKYMQTHLSDIEQLREKTELYTEEEAINTLYINNKIPRGSKILWRQLAYSCILKVREKNVYVPVWHVAIETSDKVVQIESVNAFSNTIVTNNTVPKVEDQ</sequence>
<evidence type="ECO:0000313" key="12">
    <source>
        <dbReference type="Proteomes" id="UP000070452"/>
    </source>
</evidence>
<dbReference type="Proteomes" id="UP000183509">
    <property type="component" value="Unassembled WGS sequence"/>
</dbReference>
<dbReference type="AlphaFoldDB" id="A0A132Z3B6"/>
<evidence type="ECO:0000313" key="4">
    <source>
        <dbReference type="EMBL" id="KWX17232.1"/>
    </source>
</evidence>
<reference evidence="9 16" key="6">
    <citation type="submission" date="2018-05" db="EMBL/GenBank/DDBJ databases">
        <title>Vancomycin-resistant Enterococcus faecium strain from Chelyabinsk, Russia.</title>
        <authorList>
            <person name="Gostev V."/>
            <person name="Goncharov A."/>
            <person name="Kolodzhieva V."/>
            <person name="Suvorov A."/>
            <person name="Sidorenko S."/>
            <person name="Zueva L."/>
        </authorList>
    </citation>
    <scope>NUCLEOTIDE SEQUENCE [LARGE SCALE GENOMIC DNA]</scope>
    <source>
        <strain evidence="9 16">20</strain>
    </source>
</reference>
<dbReference type="EMBL" id="WEFP01000001">
    <property type="protein sequence ID" value="KAB7578018.1"/>
    <property type="molecule type" value="Genomic_DNA"/>
</dbReference>
<gene>
    <name evidence="7" type="ORF">A5804_002310</name>
    <name evidence="4" type="ORF">AWT83_01415</name>
    <name evidence="8" type="ORF">CQR37_07160</name>
    <name evidence="10" type="ORF">CYQ77_11685</name>
    <name evidence="9" type="ORF">DKP91_11205</name>
    <name evidence="11" type="ORF">DTPHA_602524</name>
    <name evidence="3" type="ORF">GBM73_12280</name>
    <name evidence="5" type="ORF">KYX88_02360</name>
    <name evidence="6" type="ORF">P6Z85_12390</name>
</gene>
<dbReference type="EMBL" id="PCGC01000012">
    <property type="protein sequence ID" value="PHL21721.1"/>
    <property type="molecule type" value="Genomic_DNA"/>
</dbReference>
<proteinExistence type="predicted"/>
<evidence type="ECO:0000313" key="3">
    <source>
        <dbReference type="EMBL" id="KAB7578018.1"/>
    </source>
</evidence>
<feature type="domain" description="Regulatory protein YycH-like" evidence="2">
    <location>
        <begin position="32"/>
        <end position="273"/>
    </location>
</feature>
<evidence type="ECO:0000313" key="7">
    <source>
        <dbReference type="EMBL" id="OTO00793.1"/>
    </source>
</evidence>
<dbReference type="Proteomes" id="UP000289562">
    <property type="component" value="Unassembled WGS sequence"/>
</dbReference>
<dbReference type="EMBL" id="NGLB01000001">
    <property type="protein sequence ID" value="OTO00793.1"/>
    <property type="molecule type" value="Genomic_DNA"/>
</dbReference>
<reference evidence="11 13" key="2">
    <citation type="submission" date="2016-04" db="EMBL/GenBank/DDBJ databases">
        <authorList>
            <person name="Millard A."/>
        </authorList>
    </citation>
    <scope>NUCLEOTIDE SEQUENCE [LARGE SCALE GENOMIC DNA]</scope>
    <source>
        <strain evidence="11">Isolate 22</strain>
    </source>
</reference>
<dbReference type="Pfam" id="PF09648">
    <property type="entry name" value="YycI"/>
    <property type="match status" value="1"/>
</dbReference>
<evidence type="ECO:0000313" key="5">
    <source>
        <dbReference type="EMBL" id="MBX4221695.1"/>
    </source>
</evidence>
<dbReference type="Proteomes" id="UP000249070">
    <property type="component" value="Unassembled WGS sequence"/>
</dbReference>
<evidence type="ECO:0000313" key="18">
    <source>
        <dbReference type="Proteomes" id="UP000469871"/>
    </source>
</evidence>
<accession>A0A132Z3B6</accession>
<reference evidence="7 14" key="3">
    <citation type="submission" date="2017-05" db="EMBL/GenBank/DDBJ databases">
        <title>The Genome Sequence of Enterococcus faecium 6F2_DIV0138.</title>
        <authorList>
            <consortium name="The Broad Institute Genomics Platform"/>
            <consortium name="The Broad Institute Genomic Center for Infectious Diseases"/>
            <person name="Earl A."/>
            <person name="Manson A."/>
            <person name="Schwartman J."/>
            <person name="Gilmore M."/>
            <person name="Abouelleil A."/>
            <person name="Cao P."/>
            <person name="Chapman S."/>
            <person name="Cusick C."/>
            <person name="Shea T."/>
            <person name="Young S."/>
            <person name="Neafsey D."/>
            <person name="Nusbaum C."/>
            <person name="Birren B."/>
        </authorList>
    </citation>
    <scope>NUCLEOTIDE SEQUENCE [LARGE SCALE GENOMIC DNA]</scope>
    <source>
        <strain evidence="7 14">6F2_DIV0138</strain>
    </source>
</reference>
<dbReference type="PATRIC" id="fig|1352.1358.peg.2354"/>
<reference evidence="10 17" key="5">
    <citation type="submission" date="2017-12" db="EMBL/GenBank/DDBJ databases">
        <title>A pool of 800 enterococci isolated from chicken carcass rinse samples from New Zealand.</title>
        <authorList>
            <person name="Zhang J."/>
            <person name="Rogers L."/>
            <person name="Midwinter A."/>
            <person name="French N."/>
        </authorList>
    </citation>
    <scope>NUCLEOTIDE SEQUENCE [LARGE SCALE GENOMIC DNA]</scope>
    <source>
        <strain evidence="10 17">EN697</strain>
    </source>
</reference>
<evidence type="ECO:0000313" key="6">
    <source>
        <dbReference type="EMBL" id="MDT2370925.1"/>
    </source>
</evidence>
<reference evidence="8 15" key="4">
    <citation type="submission" date="2017-10" db="EMBL/GenBank/DDBJ databases">
        <title>Draft genomes of the Enterococcus faecium isolated from human feces before and after Helicobacter pylori eradication therapy.</title>
        <authorList>
            <person name="Prianichniikov N.A."/>
            <person name="Glushchenko O.E."/>
            <person name="Malakhova M.V."/>
        </authorList>
    </citation>
    <scope>NUCLEOTIDE SEQUENCE [LARGE SCALE GENOMIC DNA]</scope>
    <source>
        <strain evidence="8 15">Hp_5-7</strain>
    </source>
</reference>
<reference evidence="4 12" key="1">
    <citation type="submission" date="2016-01" db="EMBL/GenBank/DDBJ databases">
        <title>Molecular Mechanisms for transfer of large genomic segments between Enterococcus faecium strains.</title>
        <authorList>
            <person name="Garcia-Solache M.A."/>
            <person name="Lebreton F."/>
            <person name="Mclaughlin R.E."/>
            <person name="Whiteaker J.D."/>
            <person name="Gilmore M.S."/>
            <person name="Rice L.B."/>
        </authorList>
    </citation>
    <scope>NUCLEOTIDE SEQUENCE [LARGE SCALE GENOMIC DNA]</scope>
    <source>
        <strain evidence="4 12">D344RRF x C68</strain>
    </source>
</reference>
<comment type="caution">
    <text evidence="8">The sequence shown here is derived from an EMBL/GenBank/DDBJ whole genome shotgun (WGS) entry which is preliminary data.</text>
</comment>
<dbReference type="EMBL" id="QHGU01000062">
    <property type="protein sequence ID" value="PZM55114.1"/>
    <property type="molecule type" value="Genomic_DNA"/>
</dbReference>
<keyword evidence="1" id="KW-0472">Membrane</keyword>
<dbReference type="Proteomes" id="UP000194737">
    <property type="component" value="Unassembled WGS sequence"/>
</dbReference>
<dbReference type="EMBL" id="JARPTX010000058">
    <property type="protein sequence ID" value="MDT2370925.1"/>
    <property type="molecule type" value="Genomic_DNA"/>
</dbReference>
<dbReference type="OMA" id="TWHIVVN"/>
<dbReference type="Proteomes" id="UP000070452">
    <property type="component" value="Unassembled WGS sequence"/>
</dbReference>
<dbReference type="Gene3D" id="2.40.128.690">
    <property type="entry name" value="YycH protein, domain 3-like"/>
    <property type="match status" value="1"/>
</dbReference>